<dbReference type="STRING" id="1867952.MTBPR1_70215"/>
<proteinExistence type="predicted"/>
<dbReference type="InterPro" id="IPR014567">
    <property type="entry name" value="UCP031900"/>
</dbReference>
<sequence length="297" mass="33720">MKFWLILFLFMSRAVWAEPIKVWKEDVAFAPFKTEHVELLSIVELTSFDKRFGGLSSLMIKDDEIISTGDHGHLFRFSRQDMGQCDVVALRDLKGKRLKKKKQRDSESLTLDETGRLLISFERNHRILPYSGEGKIVGDPIPLPSAVEGLPNNGGLEAIETLSDGRLVIVGEGRKRDEEISLWIEGHDKKSWEKKTITRIDEFRPTGLTRLPGRDRLVLLERYYAPITGVRLRLSYLDGITGKRGDILAKLGPPTPLDNFEGIAAYQEDNGQVRLMLISDDNFSILQRTLVMTLGLR</sequence>
<dbReference type="Pfam" id="PF13449">
    <property type="entry name" value="Phytase-like"/>
    <property type="match status" value="1"/>
</dbReference>
<protein>
    <recommendedName>
        <fullName evidence="1">Phytase-like domain-containing protein</fullName>
    </recommendedName>
</protein>
<dbReference type="OrthoDB" id="9798693at2"/>
<reference evidence="2 3" key="1">
    <citation type="submission" date="2016-07" db="EMBL/GenBank/DDBJ databases">
        <authorList>
            <person name="Lefevre C.T."/>
        </authorList>
    </citation>
    <scope>NUCLEOTIDE SEQUENCE [LARGE SCALE GENOMIC DNA]</scope>
    <source>
        <strain evidence="2">PR1</strain>
    </source>
</reference>
<gene>
    <name evidence="2" type="ORF">MTBPR1_70215</name>
</gene>
<organism evidence="2 3">
    <name type="scientific">Candidatus Terasakiella magnetica</name>
    <dbReference type="NCBI Taxonomy" id="1867952"/>
    <lineage>
        <taxon>Bacteria</taxon>
        <taxon>Pseudomonadati</taxon>
        <taxon>Pseudomonadota</taxon>
        <taxon>Alphaproteobacteria</taxon>
        <taxon>Rhodospirillales</taxon>
        <taxon>Terasakiellaceae</taxon>
        <taxon>Terasakiella</taxon>
    </lineage>
</organism>
<dbReference type="PIRSF" id="PIRSF031900">
    <property type="entry name" value="UCP031900"/>
    <property type="match status" value="1"/>
</dbReference>
<feature type="domain" description="Phytase-like" evidence="1">
    <location>
        <begin position="51"/>
        <end position="283"/>
    </location>
</feature>
<keyword evidence="3" id="KW-1185">Reference proteome</keyword>
<dbReference type="AlphaFoldDB" id="A0A1C3RL25"/>
<evidence type="ECO:0000313" key="3">
    <source>
        <dbReference type="Proteomes" id="UP000231658"/>
    </source>
</evidence>
<evidence type="ECO:0000259" key="1">
    <source>
        <dbReference type="Pfam" id="PF13449"/>
    </source>
</evidence>
<dbReference type="InterPro" id="IPR027372">
    <property type="entry name" value="Phytase-like_dom"/>
</dbReference>
<dbReference type="EMBL" id="FLYE01000046">
    <property type="protein sequence ID" value="SCA57943.1"/>
    <property type="molecule type" value="Genomic_DNA"/>
</dbReference>
<dbReference type="Proteomes" id="UP000231658">
    <property type="component" value="Unassembled WGS sequence"/>
</dbReference>
<dbReference type="RefSeq" id="WP_069189934.1">
    <property type="nucleotide sequence ID" value="NZ_FLYE01000046.1"/>
</dbReference>
<name>A0A1C3RL25_9PROT</name>
<evidence type="ECO:0000313" key="2">
    <source>
        <dbReference type="EMBL" id="SCA57943.1"/>
    </source>
</evidence>
<accession>A0A1C3RL25</accession>